<gene>
    <name evidence="2" type="ORF">SBD_2054</name>
</gene>
<reference evidence="3" key="1">
    <citation type="journal article" date="2013" name="Genome Announc.">
        <title>Draft Genome Sequence of Streptomyces bottropensis ATCC 25435, a Bottromycin-Producing Actinomycete.</title>
        <authorList>
            <person name="Zhang H."/>
            <person name="Zhou W."/>
            <person name="Zhuang Y."/>
            <person name="Liang X."/>
            <person name="Liu T."/>
        </authorList>
    </citation>
    <scope>NUCLEOTIDE SEQUENCE [LARGE SCALE GENOMIC DNA]</scope>
    <source>
        <strain evidence="3">ATCC 25435</strain>
    </source>
</reference>
<evidence type="ECO:0000256" key="1">
    <source>
        <dbReference type="SAM" id="MobiDB-lite"/>
    </source>
</evidence>
<protein>
    <submittedName>
        <fullName evidence="2">Uncharacterized protein</fullName>
    </submittedName>
</protein>
<proteinExistence type="predicted"/>
<dbReference type="AlphaFoldDB" id="M3F4J0"/>
<evidence type="ECO:0000313" key="2">
    <source>
        <dbReference type="EMBL" id="EMF56493.1"/>
    </source>
</evidence>
<organism evidence="2 3">
    <name type="scientific">Streptomyces bottropensis ATCC 25435</name>
    <dbReference type="NCBI Taxonomy" id="1054862"/>
    <lineage>
        <taxon>Bacteria</taxon>
        <taxon>Bacillati</taxon>
        <taxon>Actinomycetota</taxon>
        <taxon>Actinomycetes</taxon>
        <taxon>Kitasatosporales</taxon>
        <taxon>Streptomycetaceae</taxon>
        <taxon>Streptomyces</taxon>
    </lineage>
</organism>
<feature type="region of interest" description="Disordered" evidence="1">
    <location>
        <begin position="75"/>
        <end position="95"/>
    </location>
</feature>
<name>M3F4J0_9ACTN</name>
<sequence length="95" mass="10303">MGTVPAGGWVEGGVPVPGGVLNDLDAFNRHYSSLLRFLEKAWQAEQPGTAAQMFNGAVGQMFQLQGPARDLMRIPLPDGSGKNFGPEFRFIQEEP</sequence>
<dbReference type="EMBL" id="KB405062">
    <property type="protein sequence ID" value="EMF56493.1"/>
    <property type="molecule type" value="Genomic_DNA"/>
</dbReference>
<dbReference type="Proteomes" id="UP000030760">
    <property type="component" value="Unassembled WGS sequence"/>
</dbReference>
<evidence type="ECO:0000313" key="3">
    <source>
        <dbReference type="Proteomes" id="UP000030760"/>
    </source>
</evidence>
<accession>M3F4J0</accession>